<dbReference type="AlphaFoldDB" id="A0A165I1X1"/>
<dbReference type="SMART" id="SM00350">
    <property type="entry name" value="MCM"/>
    <property type="match status" value="1"/>
</dbReference>
<comment type="catalytic activity">
    <reaction evidence="11">
        <text>ATP + H2O = ADP + phosphate + H(+)</text>
        <dbReference type="Rhea" id="RHEA:13065"/>
        <dbReference type="ChEBI" id="CHEBI:15377"/>
        <dbReference type="ChEBI" id="CHEBI:15378"/>
        <dbReference type="ChEBI" id="CHEBI:30616"/>
        <dbReference type="ChEBI" id="CHEBI:43474"/>
        <dbReference type="ChEBI" id="CHEBI:456216"/>
        <dbReference type="EC" id="3.6.4.12"/>
    </reaction>
</comment>
<feature type="region of interest" description="Disordered" evidence="12">
    <location>
        <begin position="541"/>
        <end position="560"/>
    </location>
</feature>
<evidence type="ECO:0000256" key="12">
    <source>
        <dbReference type="SAM" id="MobiDB-lite"/>
    </source>
</evidence>
<feature type="compositionally biased region" description="Polar residues" evidence="12">
    <location>
        <begin position="191"/>
        <end position="200"/>
    </location>
</feature>
<evidence type="ECO:0000259" key="13">
    <source>
        <dbReference type="PROSITE" id="PS50051"/>
    </source>
</evidence>
<dbReference type="PANTHER" id="PTHR11630:SF66">
    <property type="entry name" value="DNA REPLICATION LICENSING FACTOR MCM4"/>
    <property type="match status" value="1"/>
</dbReference>
<dbReference type="GO" id="GO:0005656">
    <property type="term" value="C:nuclear pre-replicative complex"/>
    <property type="evidence" value="ECO:0007669"/>
    <property type="project" value="UniProtKB-ARBA"/>
</dbReference>
<accession>A0A165I1X1</accession>
<dbReference type="GO" id="GO:1902975">
    <property type="term" value="P:mitotic DNA replication initiation"/>
    <property type="evidence" value="ECO:0007669"/>
    <property type="project" value="TreeGrafter"/>
</dbReference>
<evidence type="ECO:0000256" key="1">
    <source>
        <dbReference type="ARBA" id="ARBA00004123"/>
    </source>
</evidence>
<dbReference type="PRINTS" id="PR01657">
    <property type="entry name" value="MCMFAMILY"/>
</dbReference>
<dbReference type="Gene3D" id="3.40.50.300">
    <property type="entry name" value="P-loop containing nucleotide triphosphate hydrolases"/>
    <property type="match status" value="1"/>
</dbReference>
<dbReference type="GO" id="GO:0003697">
    <property type="term" value="F:single-stranded DNA binding"/>
    <property type="evidence" value="ECO:0007669"/>
    <property type="project" value="TreeGrafter"/>
</dbReference>
<dbReference type="Gene3D" id="2.20.28.10">
    <property type="match status" value="1"/>
</dbReference>
<evidence type="ECO:0000313" key="15">
    <source>
        <dbReference type="Proteomes" id="UP000076842"/>
    </source>
</evidence>
<evidence type="ECO:0000313" key="14">
    <source>
        <dbReference type="EMBL" id="KZT60029.1"/>
    </source>
</evidence>
<dbReference type="GO" id="GO:0016887">
    <property type="term" value="F:ATP hydrolysis activity"/>
    <property type="evidence" value="ECO:0007669"/>
    <property type="project" value="RHEA"/>
</dbReference>
<dbReference type="InterPro" id="IPR012340">
    <property type="entry name" value="NA-bd_OB-fold"/>
</dbReference>
<comment type="subcellular location">
    <subcellularLocation>
        <location evidence="1">Nucleus</location>
    </subcellularLocation>
</comment>
<dbReference type="FunCoup" id="A0A165I1X1">
    <property type="interactions" value="571"/>
</dbReference>
<dbReference type="STRING" id="1353952.A0A165I1X1"/>
<dbReference type="InterPro" id="IPR027925">
    <property type="entry name" value="MCM_N"/>
</dbReference>
<organism evidence="14 15">
    <name type="scientific">Calocera cornea HHB12733</name>
    <dbReference type="NCBI Taxonomy" id="1353952"/>
    <lineage>
        <taxon>Eukaryota</taxon>
        <taxon>Fungi</taxon>
        <taxon>Dikarya</taxon>
        <taxon>Basidiomycota</taxon>
        <taxon>Agaricomycotina</taxon>
        <taxon>Dacrymycetes</taxon>
        <taxon>Dacrymycetales</taxon>
        <taxon>Dacrymycetaceae</taxon>
        <taxon>Calocera</taxon>
    </lineage>
</organism>
<comment type="function">
    <text evidence="11">Acts as component of the MCM2-7 complex (MCM complex) which is the replicative helicase essential for 'once per cell cycle' DNA replication initiation and elongation in eukaryotic cells. The active ATPase sites in the MCM2-7 ring are formed through the interaction surfaces of two neighboring subunits such that a critical structure of a conserved arginine finger motif is provided in trans relative to the ATP-binding site of the Walker A box of the adjacent subunit. The six ATPase active sites, however, are likely to contribute differentially to the complex helicase activity.</text>
</comment>
<dbReference type="InterPro" id="IPR001208">
    <property type="entry name" value="MCM_dom"/>
</dbReference>
<dbReference type="InParanoid" id="A0A165I1X1"/>
<dbReference type="Pfam" id="PF17855">
    <property type="entry name" value="MCM_lid"/>
    <property type="match status" value="1"/>
</dbReference>
<dbReference type="Pfam" id="PF00493">
    <property type="entry name" value="MCM"/>
    <property type="match status" value="1"/>
</dbReference>
<dbReference type="Pfam" id="PF21128">
    <property type="entry name" value="WHD_MCM4"/>
    <property type="match status" value="1"/>
</dbReference>
<feature type="domain" description="MCM C-terminal AAA(+) ATPase" evidence="13">
    <location>
        <begin position="579"/>
        <end position="790"/>
    </location>
</feature>
<dbReference type="InterPro" id="IPR008047">
    <property type="entry name" value="MCM_4"/>
</dbReference>
<dbReference type="CDD" id="cd17755">
    <property type="entry name" value="MCM4"/>
    <property type="match status" value="1"/>
</dbReference>
<sequence length="998" mass="108083">MSSSPHYVPSSEADMPVDPPPPTSDAQEEPLFFPSSSPAKRTPTPGRPGSSPAASLLARRALGGKENAPLGAGAGGQSSPLAFPSSSPGGGRTPRGSQQAPTSSAEPLFFPPSSAGTAQGSPAQGTQTPTPRRARRGDIHSVSSPHLLSQAQARARATRVPATPAPNDATTPGAEPSSQLFPPSSAGPEPQLSNAQTASSGFDDVTSVVWGTNVSIMEAMKTFSEFLREFKPKYRRAHDGARGIAHPPLARMEDGEVPLYQTYLRKMRLTGQTNLNLDAENLLAWPATRKLHSQLLKYPQEIIPVMDTALKDAMIFLAADDKENGMDGMEGDMGEEEIRDIEGKVYKVRPFGIDAVNMRELNPSDTDKLVSIRGLVIRATPIIPDMKQAFFRCLTCSHTVQVEIDRGRIEEPNRCPRDVCQSLGTMSLIHNRSEFADRQIIRLQETPDKVPDGQTPHTVSLCVYDELVDLAKPGDRLTVTGIFRSIPVRVNPRQRVIKSLFKTYLDIVHVKRANSQRLGFDSSTRSEGKVPGAIGVGGEEADEAEHAAGTAAGTGGTDGLSRTAEMEQRILELSQRPDIYEILARSLAPSIWEMDDVKKGILLQLFGGTNKSIARGGGGGGPRYRGDINVLLVGDPGTSKSQILHYVHKIAPRGVYTSGKGSSAVGLTAYVTRDPDSKQLVLESGALVLSDGGVCCIDEFDKMSDSTRSVLHEVMEQQTVSIAKAGIITTLNARTSILAAANPVGSRYNVMWPITKNIDLPPTLLSRFDLLYLVLDKVDEVADRRLAKHLVGLYLEDAPETGGVDVIPVDLLTAYISYARSKLHPQITAGASEALVRAYVDLRKLGEDPRSGERRITATTRQLESMIRLSEAHARMRFSEQVEVSDVEEANRLMQEAIRTSATDPRTGLIDMELINTGVGQQQRRMQGDLKRAVLGLLDAPGGRGVRWTEAIKLLGQQSSVQVDAAEFAEVVKTLEQEGQVRVVGDRERRTIRRVAAE</sequence>
<dbReference type="GO" id="GO:0031261">
    <property type="term" value="C:DNA replication preinitiation complex"/>
    <property type="evidence" value="ECO:0007669"/>
    <property type="project" value="UniProtKB-ARBA"/>
</dbReference>
<comment type="subunit">
    <text evidence="11">Component of the MCM2-7 complex.</text>
</comment>
<dbReference type="FunFam" id="3.40.50.300:FF:000217">
    <property type="entry name" value="DNA helicase"/>
    <property type="match status" value="1"/>
</dbReference>
<dbReference type="InterPro" id="IPR031327">
    <property type="entry name" value="MCM"/>
</dbReference>
<keyword evidence="9 11" id="KW-0539">Nucleus</keyword>
<keyword evidence="6 11" id="KW-0347">Helicase</keyword>
<feature type="compositionally biased region" description="Low complexity" evidence="12">
    <location>
        <begin position="150"/>
        <end position="174"/>
    </location>
</feature>
<dbReference type="GO" id="GO:0042555">
    <property type="term" value="C:MCM complex"/>
    <property type="evidence" value="ECO:0007669"/>
    <property type="project" value="UniProtKB-UniRule"/>
</dbReference>
<dbReference type="PROSITE" id="PS50051">
    <property type="entry name" value="MCM_2"/>
    <property type="match status" value="1"/>
</dbReference>
<name>A0A165I1X1_9BASI</name>
<evidence type="ECO:0000256" key="3">
    <source>
        <dbReference type="ARBA" id="ARBA00022705"/>
    </source>
</evidence>
<feature type="compositionally biased region" description="Polar residues" evidence="12">
    <location>
        <begin position="114"/>
        <end position="130"/>
    </location>
</feature>
<dbReference type="InterPro" id="IPR027417">
    <property type="entry name" value="P-loop_NTPase"/>
</dbReference>
<dbReference type="OrthoDB" id="10251574at2759"/>
<keyword evidence="7 10" id="KW-0067">ATP-binding</keyword>
<keyword evidence="15" id="KW-1185">Reference proteome</keyword>
<dbReference type="Proteomes" id="UP000076842">
    <property type="component" value="Unassembled WGS sequence"/>
</dbReference>
<keyword evidence="4 10" id="KW-0547">Nucleotide-binding</keyword>
<dbReference type="SUPFAM" id="SSF52540">
    <property type="entry name" value="P-loop containing nucleoside triphosphate hydrolases"/>
    <property type="match status" value="1"/>
</dbReference>
<dbReference type="FunFam" id="2.20.28.10:FF:000003">
    <property type="entry name" value="DNA helicase"/>
    <property type="match status" value="1"/>
</dbReference>
<proteinExistence type="inferred from homology"/>
<evidence type="ECO:0000256" key="7">
    <source>
        <dbReference type="ARBA" id="ARBA00022840"/>
    </source>
</evidence>
<evidence type="ECO:0000256" key="10">
    <source>
        <dbReference type="RuleBase" id="RU004070"/>
    </source>
</evidence>
<dbReference type="GO" id="GO:0006279">
    <property type="term" value="P:premeiotic DNA replication"/>
    <property type="evidence" value="ECO:0007669"/>
    <property type="project" value="UniProtKB-ARBA"/>
</dbReference>
<dbReference type="InterPro" id="IPR018525">
    <property type="entry name" value="MCM_CS"/>
</dbReference>
<reference evidence="14 15" key="1">
    <citation type="journal article" date="2016" name="Mol. Biol. Evol.">
        <title>Comparative Genomics of Early-Diverging Mushroom-Forming Fungi Provides Insights into the Origins of Lignocellulose Decay Capabilities.</title>
        <authorList>
            <person name="Nagy L.G."/>
            <person name="Riley R."/>
            <person name="Tritt A."/>
            <person name="Adam C."/>
            <person name="Daum C."/>
            <person name="Floudas D."/>
            <person name="Sun H."/>
            <person name="Yadav J.S."/>
            <person name="Pangilinan J."/>
            <person name="Larsson K.H."/>
            <person name="Matsuura K."/>
            <person name="Barry K."/>
            <person name="Labutti K."/>
            <person name="Kuo R."/>
            <person name="Ohm R.A."/>
            <person name="Bhattacharya S.S."/>
            <person name="Shirouzu T."/>
            <person name="Yoshinaga Y."/>
            <person name="Martin F.M."/>
            <person name="Grigoriev I.V."/>
            <person name="Hibbett D.S."/>
        </authorList>
    </citation>
    <scope>NUCLEOTIDE SEQUENCE [LARGE SCALE GENOMIC DNA]</scope>
    <source>
        <strain evidence="14 15">HHB12733</strain>
    </source>
</reference>
<evidence type="ECO:0000256" key="6">
    <source>
        <dbReference type="ARBA" id="ARBA00022806"/>
    </source>
</evidence>
<feature type="compositionally biased region" description="Low complexity" evidence="12">
    <location>
        <begin position="47"/>
        <end position="61"/>
    </location>
</feature>
<keyword evidence="5 11" id="KW-0378">Hydrolase</keyword>
<evidence type="ECO:0000256" key="9">
    <source>
        <dbReference type="ARBA" id="ARBA00023242"/>
    </source>
</evidence>
<comment type="similarity">
    <text evidence="2 10">Belongs to the MCM family.</text>
</comment>
<evidence type="ECO:0000256" key="11">
    <source>
        <dbReference type="RuleBase" id="RU368062"/>
    </source>
</evidence>
<dbReference type="InterPro" id="IPR033762">
    <property type="entry name" value="MCM_OB"/>
</dbReference>
<dbReference type="Pfam" id="PF17207">
    <property type="entry name" value="MCM_OB"/>
    <property type="match status" value="1"/>
</dbReference>
<dbReference type="PANTHER" id="PTHR11630">
    <property type="entry name" value="DNA REPLICATION LICENSING FACTOR MCM FAMILY MEMBER"/>
    <property type="match status" value="1"/>
</dbReference>
<keyword evidence="8 10" id="KW-0238">DNA-binding</keyword>
<dbReference type="Gene3D" id="2.40.50.140">
    <property type="entry name" value="Nucleic acid-binding proteins"/>
    <property type="match status" value="1"/>
</dbReference>
<dbReference type="PRINTS" id="PR01660">
    <property type="entry name" value="MCMPROTEIN4"/>
</dbReference>
<dbReference type="EMBL" id="KV423935">
    <property type="protein sequence ID" value="KZT60029.1"/>
    <property type="molecule type" value="Genomic_DNA"/>
</dbReference>
<keyword evidence="3 11" id="KW-0235">DNA replication</keyword>
<dbReference type="GO" id="GO:0043596">
    <property type="term" value="C:nuclear replication fork"/>
    <property type="evidence" value="ECO:0007669"/>
    <property type="project" value="UniProtKB-ARBA"/>
</dbReference>
<dbReference type="GO" id="GO:0000727">
    <property type="term" value="P:double-strand break repair via break-induced replication"/>
    <property type="evidence" value="ECO:0007669"/>
    <property type="project" value="TreeGrafter"/>
</dbReference>
<dbReference type="Pfam" id="PF14551">
    <property type="entry name" value="MCM_N"/>
    <property type="match status" value="1"/>
</dbReference>
<dbReference type="InterPro" id="IPR041562">
    <property type="entry name" value="MCM_lid"/>
</dbReference>
<evidence type="ECO:0000256" key="4">
    <source>
        <dbReference type="ARBA" id="ARBA00022741"/>
    </source>
</evidence>
<gene>
    <name evidence="14" type="ORF">CALCODRAFT_466177</name>
</gene>
<feature type="region of interest" description="Disordered" evidence="12">
    <location>
        <begin position="1"/>
        <end position="200"/>
    </location>
</feature>
<dbReference type="GO" id="GO:0006271">
    <property type="term" value="P:DNA strand elongation involved in DNA replication"/>
    <property type="evidence" value="ECO:0007669"/>
    <property type="project" value="TreeGrafter"/>
</dbReference>
<dbReference type="PROSITE" id="PS00847">
    <property type="entry name" value="MCM_1"/>
    <property type="match status" value="1"/>
</dbReference>
<dbReference type="EC" id="3.6.4.12" evidence="11"/>
<dbReference type="GO" id="GO:0097373">
    <property type="term" value="C:MCM core complex"/>
    <property type="evidence" value="ECO:0007669"/>
    <property type="project" value="UniProtKB-ARBA"/>
</dbReference>
<dbReference type="Gene3D" id="3.30.1640.10">
    <property type="entry name" value="mini-chromosome maintenance (MCM) complex, chain A, domain 1"/>
    <property type="match status" value="1"/>
</dbReference>
<evidence type="ECO:0000256" key="5">
    <source>
        <dbReference type="ARBA" id="ARBA00022801"/>
    </source>
</evidence>
<dbReference type="GO" id="GO:0005524">
    <property type="term" value="F:ATP binding"/>
    <property type="evidence" value="ECO:0007669"/>
    <property type="project" value="UniProtKB-UniRule"/>
</dbReference>
<dbReference type="GO" id="GO:0017116">
    <property type="term" value="F:single-stranded DNA helicase activity"/>
    <property type="evidence" value="ECO:0007669"/>
    <property type="project" value="TreeGrafter"/>
</dbReference>
<evidence type="ECO:0000256" key="2">
    <source>
        <dbReference type="ARBA" id="ARBA00008010"/>
    </source>
</evidence>
<protein>
    <recommendedName>
        <fullName evidence="11">DNA replication licensing factor MCM4</fullName>
        <ecNumber evidence="11">3.6.4.12</ecNumber>
    </recommendedName>
</protein>
<evidence type="ECO:0000256" key="8">
    <source>
        <dbReference type="ARBA" id="ARBA00023125"/>
    </source>
</evidence>
<dbReference type="SUPFAM" id="SSF50249">
    <property type="entry name" value="Nucleic acid-binding proteins"/>
    <property type="match status" value="1"/>
</dbReference>